<gene>
    <name evidence="5" type="ORF">BJY26_002391</name>
</gene>
<sequence length="117" mass="12261">MSHLGKNLLMGCADGELSDEEYERVQAHVAECTRCQHELVALRQTSSKLRLLDDPELPSELTAKLLALGMSSSGSWLTPPQSDGPGVGPIPAEPVFSRRHGLGGQGSAGDGADPGLV</sequence>
<evidence type="ECO:0000256" key="2">
    <source>
        <dbReference type="ARBA" id="ARBA00023163"/>
    </source>
</evidence>
<evidence type="ECO:0000256" key="1">
    <source>
        <dbReference type="ARBA" id="ARBA00023015"/>
    </source>
</evidence>
<keyword evidence="1" id="KW-0805">Transcription regulation</keyword>
<dbReference type="EMBL" id="JACBZP010000001">
    <property type="protein sequence ID" value="NYI68085.1"/>
    <property type="molecule type" value="Genomic_DNA"/>
</dbReference>
<evidence type="ECO:0000259" key="4">
    <source>
        <dbReference type="Pfam" id="PF13490"/>
    </source>
</evidence>
<keyword evidence="6" id="KW-1185">Reference proteome</keyword>
<dbReference type="AlphaFoldDB" id="A0A7Z0D3A3"/>
<organism evidence="5 6">
    <name type="scientific">Spelaeicoccus albus</name>
    <dbReference type="NCBI Taxonomy" id="1280376"/>
    <lineage>
        <taxon>Bacteria</taxon>
        <taxon>Bacillati</taxon>
        <taxon>Actinomycetota</taxon>
        <taxon>Actinomycetes</taxon>
        <taxon>Micrococcales</taxon>
        <taxon>Brevibacteriaceae</taxon>
        <taxon>Spelaeicoccus</taxon>
    </lineage>
</organism>
<dbReference type="InterPro" id="IPR041916">
    <property type="entry name" value="Anti_sigma_zinc_sf"/>
</dbReference>
<comment type="caution">
    <text evidence="5">The sequence shown here is derived from an EMBL/GenBank/DDBJ whole genome shotgun (WGS) entry which is preliminary data.</text>
</comment>
<proteinExistence type="predicted"/>
<dbReference type="Proteomes" id="UP000539111">
    <property type="component" value="Unassembled WGS sequence"/>
</dbReference>
<feature type="compositionally biased region" description="Polar residues" evidence="3">
    <location>
        <begin position="72"/>
        <end position="81"/>
    </location>
</feature>
<keyword evidence="2" id="KW-0804">Transcription</keyword>
<feature type="region of interest" description="Disordered" evidence="3">
    <location>
        <begin position="72"/>
        <end position="117"/>
    </location>
</feature>
<evidence type="ECO:0000313" key="5">
    <source>
        <dbReference type="EMBL" id="NYI68085.1"/>
    </source>
</evidence>
<accession>A0A7Z0D3A3</accession>
<evidence type="ECO:0000313" key="6">
    <source>
        <dbReference type="Proteomes" id="UP000539111"/>
    </source>
</evidence>
<dbReference type="InterPro" id="IPR027383">
    <property type="entry name" value="Znf_put"/>
</dbReference>
<dbReference type="Pfam" id="PF13490">
    <property type="entry name" value="zf-HC2"/>
    <property type="match status" value="1"/>
</dbReference>
<feature type="domain" description="Putative zinc-finger" evidence="4">
    <location>
        <begin position="8"/>
        <end position="36"/>
    </location>
</feature>
<dbReference type="RefSeq" id="WP_179428476.1">
    <property type="nucleotide sequence ID" value="NZ_JACBZP010000001.1"/>
</dbReference>
<reference evidence="5 6" key="1">
    <citation type="submission" date="2020-07" db="EMBL/GenBank/DDBJ databases">
        <title>Sequencing the genomes of 1000 actinobacteria strains.</title>
        <authorList>
            <person name="Klenk H.-P."/>
        </authorList>
    </citation>
    <scope>NUCLEOTIDE SEQUENCE [LARGE SCALE GENOMIC DNA]</scope>
    <source>
        <strain evidence="5 6">DSM 26341</strain>
    </source>
</reference>
<dbReference type="Gene3D" id="1.10.10.1320">
    <property type="entry name" value="Anti-sigma factor, zinc-finger domain"/>
    <property type="match status" value="1"/>
</dbReference>
<protein>
    <submittedName>
        <fullName evidence="5">Anti-sigma factor RsiW</fullName>
    </submittedName>
</protein>
<evidence type="ECO:0000256" key="3">
    <source>
        <dbReference type="SAM" id="MobiDB-lite"/>
    </source>
</evidence>
<name>A0A7Z0D3A3_9MICO</name>